<gene>
    <name evidence="2" type="ORF">MG293_008107</name>
</gene>
<protein>
    <submittedName>
        <fullName evidence="2">Uncharacterized protein</fullName>
    </submittedName>
</protein>
<sequence length="322" mass="35703">MCSSCSEWKRTSGTEFLFEKTFRVSVFPSLKWGGDTTDVVIINLMKLIRFPSKLLEEFVQELTARSRYSLMGLKTASVDSQGDAANRRCSRCLSGGSWVLQDVQETPEGRPSSLWPLQPSACLTLTGREPRRARASGPTAAPGGGASRGALGPRNASLPYYKLRSGQIARVPDSQLRKRWLLRGITKSHNPPGKGQMELGIRHWLKKTFIYILLLIEVLSPTQKNINCGHKQQDNGTLLPVGKSRSYIMWYFLAIFDENYRCAQISTGNILKSKLTQFFYGVIITSDHSKYALNTVTEMQNIKSKQSSTAERSLAGGGTGGN</sequence>
<accession>A0AAD4UCD3</accession>
<evidence type="ECO:0000313" key="2">
    <source>
        <dbReference type="EMBL" id="KAI4540965.1"/>
    </source>
</evidence>
<dbReference type="Proteomes" id="UP001214576">
    <property type="component" value="Unassembled WGS sequence"/>
</dbReference>
<feature type="region of interest" description="Disordered" evidence="1">
    <location>
        <begin position="128"/>
        <end position="151"/>
    </location>
</feature>
<name>A0AAD4UCD3_OVIAM</name>
<proteinExistence type="predicted"/>
<dbReference type="EMBL" id="JAKZEL010000008">
    <property type="protein sequence ID" value="KAI4540965.1"/>
    <property type="molecule type" value="Genomic_DNA"/>
</dbReference>
<evidence type="ECO:0000313" key="3">
    <source>
        <dbReference type="Proteomes" id="UP001214576"/>
    </source>
</evidence>
<reference evidence="2" key="1">
    <citation type="submission" date="2022-03" db="EMBL/GenBank/DDBJ databases">
        <title>Genomic analyses of argali, domestic sheep and their hybrids provide insights into chromosomal evolution, heterosis and genetic basis of agronomic traits.</title>
        <authorList>
            <person name="Li M."/>
        </authorList>
    </citation>
    <scope>NUCLEOTIDE SEQUENCE</scope>
    <source>
        <strain evidence="2">CAU-MHL-2022a</strain>
        <tissue evidence="2">Skin</tissue>
    </source>
</reference>
<keyword evidence="3" id="KW-1185">Reference proteome</keyword>
<dbReference type="AlphaFoldDB" id="A0AAD4UCD3"/>
<comment type="caution">
    <text evidence="2">The sequence shown here is derived from an EMBL/GenBank/DDBJ whole genome shotgun (WGS) entry which is preliminary data.</text>
</comment>
<organism evidence="2 3">
    <name type="scientific">Ovis ammon polii</name>
    <dbReference type="NCBI Taxonomy" id="230172"/>
    <lineage>
        <taxon>Eukaryota</taxon>
        <taxon>Metazoa</taxon>
        <taxon>Chordata</taxon>
        <taxon>Craniata</taxon>
        <taxon>Vertebrata</taxon>
        <taxon>Euteleostomi</taxon>
        <taxon>Mammalia</taxon>
        <taxon>Eutheria</taxon>
        <taxon>Laurasiatheria</taxon>
        <taxon>Artiodactyla</taxon>
        <taxon>Ruminantia</taxon>
        <taxon>Pecora</taxon>
        <taxon>Bovidae</taxon>
        <taxon>Caprinae</taxon>
        <taxon>Ovis</taxon>
    </lineage>
</organism>
<evidence type="ECO:0000256" key="1">
    <source>
        <dbReference type="SAM" id="MobiDB-lite"/>
    </source>
</evidence>